<dbReference type="AlphaFoldDB" id="A0A0N4X9D8"/>
<name>A0A0N4X9D8_HAEPC</name>
<evidence type="ECO:0000313" key="1">
    <source>
        <dbReference type="WBParaSite" id="HPLM_0002098001-mRNA-1"/>
    </source>
</evidence>
<reference evidence="1" key="1">
    <citation type="submission" date="2017-02" db="UniProtKB">
        <authorList>
            <consortium name="WormBaseParasite"/>
        </authorList>
    </citation>
    <scope>IDENTIFICATION</scope>
</reference>
<dbReference type="WBParaSite" id="HPLM_0002098001-mRNA-1">
    <property type="protein sequence ID" value="HPLM_0002098001-mRNA-1"/>
    <property type="gene ID" value="HPLM_0002098001"/>
</dbReference>
<sequence>LCPYSRCIRTPCLGEGSRALLLLHQTGLLRRRVFFSILACHSHCQSSAFLQQPNQDPHFHCTLETLPNPMPSWPIHHSKL</sequence>
<proteinExistence type="predicted"/>
<organism evidence="1">
    <name type="scientific">Haemonchus placei</name>
    <name type="common">Barber's pole worm</name>
    <dbReference type="NCBI Taxonomy" id="6290"/>
    <lineage>
        <taxon>Eukaryota</taxon>
        <taxon>Metazoa</taxon>
        <taxon>Ecdysozoa</taxon>
        <taxon>Nematoda</taxon>
        <taxon>Chromadorea</taxon>
        <taxon>Rhabditida</taxon>
        <taxon>Rhabditina</taxon>
        <taxon>Rhabditomorpha</taxon>
        <taxon>Strongyloidea</taxon>
        <taxon>Trichostrongylidae</taxon>
        <taxon>Haemonchus</taxon>
    </lineage>
</organism>
<accession>A0A0N4X9D8</accession>
<protein>
    <submittedName>
        <fullName evidence="1">Ovule protein</fullName>
    </submittedName>
</protein>